<dbReference type="PROSITE" id="PS00134">
    <property type="entry name" value="TRYPSIN_HIS"/>
    <property type="match status" value="1"/>
</dbReference>
<feature type="signal peptide" evidence="12">
    <location>
        <begin position="1"/>
        <end position="35"/>
    </location>
</feature>
<dbReference type="GeneID" id="111603109"/>
<protein>
    <submittedName>
        <fullName evidence="16">Serine protease persephone-like isoform X2</fullName>
    </submittedName>
</protein>
<dbReference type="Pfam" id="PF00089">
    <property type="entry name" value="Trypsin"/>
    <property type="match status" value="1"/>
</dbReference>
<evidence type="ECO:0000256" key="4">
    <source>
        <dbReference type="ARBA" id="ARBA00022729"/>
    </source>
</evidence>
<evidence type="ECO:0000313" key="15">
    <source>
        <dbReference type="Proteomes" id="UP000504633"/>
    </source>
</evidence>
<dbReference type="InterPro" id="IPR009003">
    <property type="entry name" value="Peptidase_S1_PA"/>
</dbReference>
<dbReference type="GO" id="GO:0006508">
    <property type="term" value="P:proteolysis"/>
    <property type="evidence" value="ECO:0007669"/>
    <property type="project" value="UniProtKB-KW"/>
</dbReference>
<gene>
    <name evidence="16" type="primary">LOC111603109</name>
</gene>
<dbReference type="GO" id="GO:0005576">
    <property type="term" value="C:extracellular region"/>
    <property type="evidence" value="ECO:0007669"/>
    <property type="project" value="UniProtKB-SubCell"/>
</dbReference>
<evidence type="ECO:0000259" key="13">
    <source>
        <dbReference type="PROSITE" id="PS50240"/>
    </source>
</evidence>
<reference evidence="16" key="1">
    <citation type="submission" date="2025-08" db="UniProtKB">
        <authorList>
            <consortium name="RefSeq"/>
        </authorList>
    </citation>
    <scope>IDENTIFICATION</scope>
    <source>
        <strain evidence="16">15085-1641.00</strain>
        <tissue evidence="16">Whole body</tissue>
    </source>
</reference>
<evidence type="ECO:0000256" key="6">
    <source>
        <dbReference type="ARBA" id="ARBA00022825"/>
    </source>
</evidence>
<dbReference type="InterPro" id="IPR001254">
    <property type="entry name" value="Trypsin_dom"/>
</dbReference>
<dbReference type="RefSeq" id="XP_023176346.1">
    <property type="nucleotide sequence ID" value="XM_023320578.2"/>
</dbReference>
<keyword evidence="2" id="KW-0964">Secreted</keyword>
<evidence type="ECO:0000313" key="16">
    <source>
        <dbReference type="RefSeq" id="XP_023176346.1"/>
    </source>
</evidence>
<dbReference type="PROSITE" id="PS51888">
    <property type="entry name" value="CLIP"/>
    <property type="match status" value="1"/>
</dbReference>
<comment type="subcellular location">
    <subcellularLocation>
        <location evidence="1">Secreted</location>
    </subcellularLocation>
</comment>
<sequence length="398" mass="43626">MAIMALFPPRRVWATRSFSLLLYGLMLCGLPHLEALEEGDPCTLKGNLPGVCQGASECEPRIKKYIETRRLTVNDIPTCGLGLREEIVCCPVSECCGDDQRTETTPKSPEQRDPLTRTDVPRPAVQACRLIEKREVEEPLTSHILGGIPVDPAYYPHMAAIAFNELGNIRFGCGGSLISTRFVLTAAHCVNSQDQIPVYVRLGTVDIANVGAHYQDINVTSNIRVHPEYLSTSKYNDIAILELAEEAKLNNYTYPACLETDLADPPENANLYVAGWGIMNKTTRRTSKILLRAPLTVVPLDKCNDSFSEQPSSQRYLKKGIIDTLLCAADVIQGEKDACQGDSGGPLVLERDKPNNKYSIMGVISSGFGCATPTPGLYTRVASFLDFIEGIVWPNGFA</sequence>
<evidence type="ECO:0000256" key="3">
    <source>
        <dbReference type="ARBA" id="ARBA00022670"/>
    </source>
</evidence>
<keyword evidence="5 10" id="KW-0378">Hydrolase</keyword>
<dbReference type="Proteomes" id="UP000504633">
    <property type="component" value="Unplaced"/>
</dbReference>
<dbReference type="SMART" id="SM00680">
    <property type="entry name" value="CLIP"/>
    <property type="match status" value="1"/>
</dbReference>
<proteinExistence type="inferred from homology"/>
<dbReference type="PRINTS" id="PR00722">
    <property type="entry name" value="CHYMOTRYPSIN"/>
</dbReference>
<dbReference type="SMART" id="SM00020">
    <property type="entry name" value="Tryp_SPc"/>
    <property type="match status" value="1"/>
</dbReference>
<evidence type="ECO:0000256" key="8">
    <source>
        <dbReference type="ARBA" id="ARBA00023157"/>
    </source>
</evidence>
<dbReference type="PANTHER" id="PTHR24252:SF7">
    <property type="entry name" value="HYALIN"/>
    <property type="match status" value="1"/>
</dbReference>
<dbReference type="AlphaFoldDB" id="A0A6J1MH04"/>
<dbReference type="OMA" id="PLAQCND"/>
<comment type="similarity">
    <text evidence="9">Belongs to the peptidase S1 family. CLIP subfamily.</text>
</comment>
<dbReference type="FunFam" id="2.40.10.10:FF:000146">
    <property type="entry name" value="Serine protease 53"/>
    <property type="match status" value="1"/>
</dbReference>
<keyword evidence="7" id="KW-0865">Zymogen</keyword>
<dbReference type="GO" id="GO:0004252">
    <property type="term" value="F:serine-type endopeptidase activity"/>
    <property type="evidence" value="ECO:0007669"/>
    <property type="project" value="InterPro"/>
</dbReference>
<evidence type="ECO:0000256" key="2">
    <source>
        <dbReference type="ARBA" id="ARBA00022525"/>
    </source>
</evidence>
<dbReference type="PROSITE" id="PS50240">
    <property type="entry name" value="TRYPSIN_DOM"/>
    <property type="match status" value="1"/>
</dbReference>
<dbReference type="PANTHER" id="PTHR24252">
    <property type="entry name" value="ACROSIN-RELATED"/>
    <property type="match status" value="1"/>
</dbReference>
<dbReference type="InterPro" id="IPR001314">
    <property type="entry name" value="Peptidase_S1A"/>
</dbReference>
<dbReference type="InterPro" id="IPR018114">
    <property type="entry name" value="TRYPSIN_HIS"/>
</dbReference>
<dbReference type="PROSITE" id="PS00135">
    <property type="entry name" value="TRYPSIN_SER"/>
    <property type="match status" value="1"/>
</dbReference>
<feature type="chain" id="PRO_5026648512" evidence="12">
    <location>
        <begin position="36"/>
        <end position="398"/>
    </location>
</feature>
<dbReference type="InterPro" id="IPR043504">
    <property type="entry name" value="Peptidase_S1_PA_chymotrypsin"/>
</dbReference>
<dbReference type="CDD" id="cd00190">
    <property type="entry name" value="Tryp_SPc"/>
    <property type="match status" value="1"/>
</dbReference>
<evidence type="ECO:0000259" key="14">
    <source>
        <dbReference type="PROSITE" id="PS51888"/>
    </source>
</evidence>
<feature type="domain" description="Peptidase S1" evidence="13">
    <location>
        <begin position="144"/>
        <end position="393"/>
    </location>
</feature>
<accession>A0A6J1MH04</accession>
<keyword evidence="3 10" id="KW-0645">Protease</keyword>
<keyword evidence="15" id="KW-1185">Reference proteome</keyword>
<organism evidence="15 16">
    <name type="scientific">Drosophila hydei</name>
    <name type="common">Fruit fly</name>
    <dbReference type="NCBI Taxonomy" id="7224"/>
    <lineage>
        <taxon>Eukaryota</taxon>
        <taxon>Metazoa</taxon>
        <taxon>Ecdysozoa</taxon>
        <taxon>Arthropoda</taxon>
        <taxon>Hexapoda</taxon>
        <taxon>Insecta</taxon>
        <taxon>Pterygota</taxon>
        <taxon>Neoptera</taxon>
        <taxon>Endopterygota</taxon>
        <taxon>Diptera</taxon>
        <taxon>Brachycera</taxon>
        <taxon>Muscomorpha</taxon>
        <taxon>Ephydroidea</taxon>
        <taxon>Drosophilidae</taxon>
        <taxon>Drosophila</taxon>
    </lineage>
</organism>
<evidence type="ECO:0000256" key="12">
    <source>
        <dbReference type="SAM" id="SignalP"/>
    </source>
</evidence>
<evidence type="ECO:0000256" key="5">
    <source>
        <dbReference type="ARBA" id="ARBA00022801"/>
    </source>
</evidence>
<keyword evidence="8" id="KW-1015">Disulfide bond</keyword>
<keyword evidence="4 12" id="KW-0732">Signal</keyword>
<dbReference type="InterPro" id="IPR022700">
    <property type="entry name" value="CLIP"/>
</dbReference>
<dbReference type="SUPFAM" id="SSF50494">
    <property type="entry name" value="Trypsin-like serine proteases"/>
    <property type="match status" value="1"/>
</dbReference>
<name>A0A6J1MH04_DROHY</name>
<evidence type="ECO:0000256" key="9">
    <source>
        <dbReference type="ARBA" id="ARBA00024195"/>
    </source>
</evidence>
<dbReference type="OrthoDB" id="6357057at2759"/>
<evidence type="ECO:0000256" key="10">
    <source>
        <dbReference type="RuleBase" id="RU363034"/>
    </source>
</evidence>
<dbReference type="Gene3D" id="2.40.10.10">
    <property type="entry name" value="Trypsin-like serine proteases"/>
    <property type="match status" value="1"/>
</dbReference>
<keyword evidence="6 10" id="KW-0720">Serine protease</keyword>
<feature type="region of interest" description="Disordered" evidence="11">
    <location>
        <begin position="98"/>
        <end position="118"/>
    </location>
</feature>
<evidence type="ECO:0000256" key="1">
    <source>
        <dbReference type="ARBA" id="ARBA00004613"/>
    </source>
</evidence>
<evidence type="ECO:0000256" key="7">
    <source>
        <dbReference type="ARBA" id="ARBA00023145"/>
    </source>
</evidence>
<feature type="domain" description="Clip" evidence="14">
    <location>
        <begin position="41"/>
        <end position="90"/>
    </location>
</feature>
<evidence type="ECO:0000256" key="11">
    <source>
        <dbReference type="SAM" id="MobiDB-lite"/>
    </source>
</evidence>
<dbReference type="InterPro" id="IPR033116">
    <property type="entry name" value="TRYPSIN_SER"/>
</dbReference>